<name>A0A495X2X0_9PSEU</name>
<dbReference type="Gene3D" id="1.20.1250.20">
    <property type="entry name" value="MFS general substrate transporter like domains"/>
    <property type="match status" value="1"/>
</dbReference>
<keyword evidence="10" id="KW-1185">Reference proteome</keyword>
<comment type="subcellular location">
    <subcellularLocation>
        <location evidence="1">Cell membrane</location>
        <topology evidence="1">Multi-pass membrane protein</topology>
    </subcellularLocation>
</comment>
<comment type="caution">
    <text evidence="9">The sequence shown here is derived from an EMBL/GenBank/DDBJ whole genome shotgun (WGS) entry which is preliminary data.</text>
</comment>
<gene>
    <name evidence="9" type="ORF">DFJ66_1418</name>
</gene>
<feature type="transmembrane region" description="Helical" evidence="7">
    <location>
        <begin position="366"/>
        <end position="389"/>
    </location>
</feature>
<dbReference type="OrthoDB" id="4544213at2"/>
<dbReference type="Proteomes" id="UP000272729">
    <property type="component" value="Unassembled WGS sequence"/>
</dbReference>
<dbReference type="CDD" id="cd06173">
    <property type="entry name" value="MFS_MefA_like"/>
    <property type="match status" value="1"/>
</dbReference>
<dbReference type="InterPro" id="IPR036259">
    <property type="entry name" value="MFS_trans_sf"/>
</dbReference>
<feature type="transmembrane region" description="Helical" evidence="7">
    <location>
        <begin position="44"/>
        <end position="64"/>
    </location>
</feature>
<feature type="domain" description="Major facilitator superfamily (MFS) profile" evidence="8">
    <location>
        <begin position="1"/>
        <end position="395"/>
    </location>
</feature>
<feature type="transmembrane region" description="Helical" evidence="7">
    <location>
        <begin position="248"/>
        <end position="271"/>
    </location>
</feature>
<dbReference type="PANTHER" id="PTHR23513">
    <property type="entry name" value="INTEGRAL MEMBRANE EFFLUX PROTEIN-RELATED"/>
    <property type="match status" value="1"/>
</dbReference>
<feature type="transmembrane region" description="Helical" evidence="7">
    <location>
        <begin position="278"/>
        <end position="299"/>
    </location>
</feature>
<proteinExistence type="predicted"/>
<dbReference type="SUPFAM" id="SSF103473">
    <property type="entry name" value="MFS general substrate transporter"/>
    <property type="match status" value="1"/>
</dbReference>
<accession>A0A495X2X0</accession>
<feature type="transmembrane region" description="Helical" evidence="7">
    <location>
        <begin position="174"/>
        <end position="191"/>
    </location>
</feature>
<dbReference type="RefSeq" id="WP_121219099.1">
    <property type="nucleotide sequence ID" value="NZ_JBIUBA010000015.1"/>
</dbReference>
<protein>
    <submittedName>
        <fullName evidence="9">Putative MFS family arabinose efflux permease</fullName>
    </submittedName>
</protein>
<evidence type="ECO:0000256" key="3">
    <source>
        <dbReference type="ARBA" id="ARBA00022475"/>
    </source>
</evidence>
<keyword evidence="5 7" id="KW-1133">Transmembrane helix</keyword>
<dbReference type="AlphaFoldDB" id="A0A495X2X0"/>
<reference evidence="9 10" key="1">
    <citation type="submission" date="2018-10" db="EMBL/GenBank/DDBJ databases">
        <title>Sequencing the genomes of 1000 actinobacteria strains.</title>
        <authorList>
            <person name="Klenk H.-P."/>
        </authorList>
    </citation>
    <scope>NUCLEOTIDE SEQUENCE [LARGE SCALE GENOMIC DNA]</scope>
    <source>
        <strain evidence="9 10">DSM 43911</strain>
    </source>
</reference>
<evidence type="ECO:0000256" key="4">
    <source>
        <dbReference type="ARBA" id="ARBA00022692"/>
    </source>
</evidence>
<keyword evidence="6 7" id="KW-0472">Membrane</keyword>
<dbReference type="PRINTS" id="PR01035">
    <property type="entry name" value="TCRTETA"/>
</dbReference>
<evidence type="ECO:0000256" key="1">
    <source>
        <dbReference type="ARBA" id="ARBA00004651"/>
    </source>
</evidence>
<feature type="transmembrane region" description="Helical" evidence="7">
    <location>
        <begin position="12"/>
        <end position="38"/>
    </location>
</feature>
<feature type="transmembrane region" description="Helical" evidence="7">
    <location>
        <begin position="337"/>
        <end position="360"/>
    </location>
</feature>
<keyword evidence="3" id="KW-1003">Cell membrane</keyword>
<keyword evidence="2" id="KW-0813">Transport</keyword>
<sequence length="403" mass="41758">MSTSLARNRNYTLLWSGQALAEVGFSASLIAFPLLVLAVTGSPAASGLVLAVDAAAQLVAGLPAGVLVDRWDRRRIMLACEAAQAVALGSLVLALVNGVASVAHMAVVAAVMGVCRALFEPAEDACLPRLVPDEQLATAVAMNSARTSLGQMAGTALGGALFAVTRWLPFLVDLLTHCVAFLTLLFLRVPARTPAIGDTNFLADIRAGLRWVWQLREIRVTALCAVVLNLFFGAFYLVVIVLAQHRGVSPAVIGVMAAMLGVGGVVGSLLAPRLHRVLGPYVSIAGVFWAVTVLTPVSLLVADGYALGGLFALMMVLAPTANTTISTHQLLLTPDELRGRLSGVLAVAVGLAGVLGPVLGGVLTEFLAPTDAVVVCAVGIALVTAFVTVSPTLRRYADQEVVS</sequence>
<evidence type="ECO:0000256" key="6">
    <source>
        <dbReference type="ARBA" id="ARBA00023136"/>
    </source>
</evidence>
<evidence type="ECO:0000256" key="7">
    <source>
        <dbReference type="SAM" id="Phobius"/>
    </source>
</evidence>
<dbReference type="InterPro" id="IPR001958">
    <property type="entry name" value="Tet-R_TetA/multi-R_MdtG-like"/>
</dbReference>
<evidence type="ECO:0000259" key="8">
    <source>
        <dbReference type="PROSITE" id="PS50850"/>
    </source>
</evidence>
<keyword evidence="4 7" id="KW-0812">Transmembrane</keyword>
<dbReference type="EMBL" id="RBXR01000001">
    <property type="protein sequence ID" value="RKT68237.1"/>
    <property type="molecule type" value="Genomic_DNA"/>
</dbReference>
<dbReference type="InterPro" id="IPR020846">
    <property type="entry name" value="MFS_dom"/>
</dbReference>
<dbReference type="PANTHER" id="PTHR23513:SF6">
    <property type="entry name" value="MAJOR FACILITATOR SUPERFAMILY ASSOCIATED DOMAIN-CONTAINING PROTEIN"/>
    <property type="match status" value="1"/>
</dbReference>
<dbReference type="PROSITE" id="PS50850">
    <property type="entry name" value="MFS"/>
    <property type="match status" value="1"/>
</dbReference>
<dbReference type="GO" id="GO:0022857">
    <property type="term" value="F:transmembrane transporter activity"/>
    <property type="evidence" value="ECO:0007669"/>
    <property type="project" value="InterPro"/>
</dbReference>
<feature type="transmembrane region" description="Helical" evidence="7">
    <location>
        <begin position="220"/>
        <end position="242"/>
    </location>
</feature>
<evidence type="ECO:0000256" key="5">
    <source>
        <dbReference type="ARBA" id="ARBA00022989"/>
    </source>
</evidence>
<evidence type="ECO:0000313" key="10">
    <source>
        <dbReference type="Proteomes" id="UP000272729"/>
    </source>
</evidence>
<evidence type="ECO:0000256" key="2">
    <source>
        <dbReference type="ARBA" id="ARBA00022448"/>
    </source>
</evidence>
<dbReference type="GO" id="GO:0005886">
    <property type="term" value="C:plasma membrane"/>
    <property type="evidence" value="ECO:0007669"/>
    <property type="project" value="UniProtKB-SubCell"/>
</dbReference>
<organism evidence="9 10">
    <name type="scientific">Saccharothrix variisporea</name>
    <dbReference type="NCBI Taxonomy" id="543527"/>
    <lineage>
        <taxon>Bacteria</taxon>
        <taxon>Bacillati</taxon>
        <taxon>Actinomycetota</taxon>
        <taxon>Actinomycetes</taxon>
        <taxon>Pseudonocardiales</taxon>
        <taxon>Pseudonocardiaceae</taxon>
        <taxon>Saccharothrix</taxon>
    </lineage>
</organism>
<evidence type="ECO:0000313" key="9">
    <source>
        <dbReference type="EMBL" id="RKT68237.1"/>
    </source>
</evidence>
<feature type="transmembrane region" description="Helical" evidence="7">
    <location>
        <begin position="305"/>
        <end position="325"/>
    </location>
</feature>
<dbReference type="InterPro" id="IPR010290">
    <property type="entry name" value="TM_effector"/>
</dbReference>
<dbReference type="Pfam" id="PF05977">
    <property type="entry name" value="MFS_3"/>
    <property type="match status" value="1"/>
</dbReference>